<dbReference type="Proteomes" id="UP001061862">
    <property type="component" value="Chromosome"/>
</dbReference>
<evidence type="ECO:0000313" key="2">
    <source>
        <dbReference type="Proteomes" id="UP001061862"/>
    </source>
</evidence>
<accession>A0ABY6CLG8</accession>
<sequence length="71" mass="7406">MTRPKDIPEDVWAAACQGSMGYMAAGEPEMNTALRAAFAGAIAAERERCAMISDYGTPLGSKIAAAIRGTL</sequence>
<dbReference type="EMBL" id="CP104965">
    <property type="protein sequence ID" value="UXN70873.1"/>
    <property type="molecule type" value="Genomic_DNA"/>
</dbReference>
<protein>
    <submittedName>
        <fullName evidence="1">Uncharacterized protein</fullName>
    </submittedName>
</protein>
<evidence type="ECO:0000313" key="1">
    <source>
        <dbReference type="EMBL" id="UXN70873.1"/>
    </source>
</evidence>
<proteinExistence type="predicted"/>
<reference evidence="1 2" key="1">
    <citation type="submission" date="2022-09" db="EMBL/GenBank/DDBJ databases">
        <title>Interaction between co-microsymbionts with complementary sets of symbiotic genes in legume-rhizobium systems.</title>
        <authorList>
            <person name="Safronova V."/>
            <person name="Sazanova A."/>
            <person name="Afonin A."/>
            <person name="Chirak E."/>
        </authorList>
    </citation>
    <scope>NUCLEOTIDE SEQUENCE [LARGE SCALE GENOMIC DNA]</scope>
    <source>
        <strain evidence="1 2">A18/4-1</strain>
    </source>
</reference>
<name>A0ABY6CLG8_9HYPH</name>
<keyword evidence="2" id="KW-1185">Reference proteome</keyword>
<dbReference type="RefSeq" id="WP_262170149.1">
    <property type="nucleotide sequence ID" value="NZ_CP104965.1"/>
</dbReference>
<organism evidence="1 2">
    <name type="scientific">Devosia neptuniae</name>
    <dbReference type="NCBI Taxonomy" id="191302"/>
    <lineage>
        <taxon>Bacteria</taxon>
        <taxon>Pseudomonadati</taxon>
        <taxon>Pseudomonadota</taxon>
        <taxon>Alphaproteobacteria</taxon>
        <taxon>Hyphomicrobiales</taxon>
        <taxon>Devosiaceae</taxon>
        <taxon>Devosia</taxon>
    </lineage>
</organism>
<gene>
    <name evidence="1" type="ORF">N8A98_06715</name>
</gene>